<dbReference type="Proteomes" id="UP000197424">
    <property type="component" value="Chromosome"/>
</dbReference>
<gene>
    <name evidence="1" type="ORF">LHGZ1_0457</name>
</gene>
<proteinExistence type="predicted"/>
<evidence type="ECO:0000313" key="2">
    <source>
        <dbReference type="Proteomes" id="UP000197424"/>
    </source>
</evidence>
<organism evidence="1 2">
    <name type="scientific">Laribacter hongkongensis</name>
    <dbReference type="NCBI Taxonomy" id="168471"/>
    <lineage>
        <taxon>Bacteria</taxon>
        <taxon>Pseudomonadati</taxon>
        <taxon>Pseudomonadota</taxon>
        <taxon>Betaproteobacteria</taxon>
        <taxon>Neisseriales</taxon>
        <taxon>Aquaspirillaceae</taxon>
        <taxon>Laribacter</taxon>
    </lineage>
</organism>
<name>A0A248LER7_9NEIS</name>
<evidence type="ECO:0000313" key="1">
    <source>
        <dbReference type="EMBL" id="ASJ23288.1"/>
    </source>
</evidence>
<protein>
    <submittedName>
        <fullName evidence="1">Uncharacterized protein</fullName>
    </submittedName>
</protein>
<sequence>MEKHLFSPKLIKVLIFHFNVYKLRCKCLTKINRLEKIVKQSIRYKFWHFYFKIKINVIK</sequence>
<reference evidence="2" key="1">
    <citation type="submission" date="2017-06" db="EMBL/GenBank/DDBJ databases">
        <title>Whole genome sequence of Laribacter hongkongensis LHGZ1.</title>
        <authorList>
            <person name="Chen D."/>
            <person name="Wu H."/>
            <person name="Chen J."/>
        </authorList>
    </citation>
    <scope>NUCLEOTIDE SEQUENCE [LARGE SCALE GENOMIC DNA]</scope>
    <source>
        <strain evidence="2">LHGZ1</strain>
    </source>
</reference>
<dbReference type="EMBL" id="CP022115">
    <property type="protein sequence ID" value="ASJ23288.1"/>
    <property type="molecule type" value="Genomic_DNA"/>
</dbReference>
<accession>A0A248LER7</accession>
<dbReference type="AlphaFoldDB" id="A0A248LER7"/>